<reference evidence="1 2" key="1">
    <citation type="submission" date="2016-11" db="EMBL/GenBank/DDBJ databases">
        <authorList>
            <person name="Jaros S."/>
            <person name="Januszkiewicz K."/>
            <person name="Wedrychowicz H."/>
        </authorList>
    </citation>
    <scope>NUCLEOTIDE SEQUENCE [LARGE SCALE GENOMIC DNA]</scope>
    <source>
        <strain evidence="1 2">DSM 26897</strain>
    </source>
</reference>
<evidence type="ECO:0000313" key="2">
    <source>
        <dbReference type="Proteomes" id="UP000184368"/>
    </source>
</evidence>
<dbReference type="RefSeq" id="WP_083596575.1">
    <property type="nucleotide sequence ID" value="NZ_FQUO01000011.1"/>
</dbReference>
<dbReference type="AlphaFoldDB" id="A0A1M5DXK2"/>
<accession>A0A1M5DXK2</accession>
<evidence type="ECO:0000313" key="1">
    <source>
        <dbReference type="EMBL" id="SHF71675.1"/>
    </source>
</evidence>
<proteinExistence type="predicted"/>
<name>A0A1M5DXK2_9BACT</name>
<sequence length="176" mass="19292">MHRRVWIKQVLLAGGGMLIAPALVNAAGATEVPLLHLRISAAEEALVAALAEAVIPTTDTPGAKALNLHQFVLKMMDDCAAPVDQQRFQNGLALFEPFAQKQSSLAFASNATPQQVQLLRTIRDSKEAPADLRFFVDQVRRLTIRGYETSEYVLTKVHPYELVPGRFNGCKKNGNV</sequence>
<organism evidence="1 2">
    <name type="scientific">Cnuella takakiae</name>
    <dbReference type="NCBI Taxonomy" id="1302690"/>
    <lineage>
        <taxon>Bacteria</taxon>
        <taxon>Pseudomonadati</taxon>
        <taxon>Bacteroidota</taxon>
        <taxon>Chitinophagia</taxon>
        <taxon>Chitinophagales</taxon>
        <taxon>Chitinophagaceae</taxon>
        <taxon>Cnuella</taxon>
    </lineage>
</organism>
<dbReference type="Proteomes" id="UP000184368">
    <property type="component" value="Unassembled WGS sequence"/>
</dbReference>
<keyword evidence="2" id="KW-1185">Reference proteome</keyword>
<dbReference type="Pfam" id="PF13618">
    <property type="entry name" value="Gluconate_2-dh3"/>
    <property type="match status" value="1"/>
</dbReference>
<gene>
    <name evidence="1" type="ORF">SAMN05444008_111121</name>
</gene>
<protein>
    <submittedName>
        <fullName evidence="1">Gluconate 2-dehydrogenase subunit 3</fullName>
    </submittedName>
</protein>
<dbReference type="EMBL" id="FQUO01000011">
    <property type="protein sequence ID" value="SHF71675.1"/>
    <property type="molecule type" value="Genomic_DNA"/>
</dbReference>
<dbReference type="STRING" id="1302690.BUE76_19600"/>
<dbReference type="OrthoDB" id="6385145at2"/>
<dbReference type="InterPro" id="IPR027056">
    <property type="entry name" value="Gluconate_2DH_su3"/>
</dbReference>